<evidence type="ECO:0000256" key="1">
    <source>
        <dbReference type="ARBA" id="ARBA00023270"/>
    </source>
</evidence>
<dbReference type="Gene3D" id="3.20.20.70">
    <property type="entry name" value="Aldolase class I"/>
    <property type="match status" value="1"/>
</dbReference>
<feature type="compositionally biased region" description="Acidic residues" evidence="2">
    <location>
        <begin position="32"/>
        <end position="56"/>
    </location>
</feature>
<dbReference type="Proteomes" id="UP000008141">
    <property type="component" value="Unassembled WGS sequence"/>
</dbReference>
<dbReference type="AlphaFoldDB" id="E1ZH65"/>
<keyword evidence="1" id="KW-0704">Schiff base</keyword>
<dbReference type="InterPro" id="IPR013785">
    <property type="entry name" value="Aldolase_TIM"/>
</dbReference>
<name>E1ZH65_CHLVA</name>
<reference evidence="3 4" key="1">
    <citation type="journal article" date="2010" name="Plant Cell">
        <title>The Chlorella variabilis NC64A genome reveals adaptation to photosymbiosis, coevolution with viruses, and cryptic sex.</title>
        <authorList>
            <person name="Blanc G."/>
            <person name="Duncan G."/>
            <person name="Agarkova I."/>
            <person name="Borodovsky M."/>
            <person name="Gurnon J."/>
            <person name="Kuo A."/>
            <person name="Lindquist E."/>
            <person name="Lucas S."/>
            <person name="Pangilinan J."/>
            <person name="Polle J."/>
            <person name="Salamov A."/>
            <person name="Terry A."/>
            <person name="Yamada T."/>
            <person name="Dunigan D.D."/>
            <person name="Grigoriev I.V."/>
            <person name="Claverie J.M."/>
            <person name="Van Etten J.L."/>
        </authorList>
    </citation>
    <scope>NUCLEOTIDE SEQUENCE [LARGE SCALE GENOMIC DNA]</scope>
    <source>
        <strain evidence="3 4">NC64A</strain>
    </source>
</reference>
<dbReference type="RefSeq" id="XP_005847169.1">
    <property type="nucleotide sequence ID" value="XM_005847107.1"/>
</dbReference>
<organism evidence="4">
    <name type="scientific">Chlorella variabilis</name>
    <name type="common">Green alga</name>
    <dbReference type="NCBI Taxonomy" id="554065"/>
    <lineage>
        <taxon>Eukaryota</taxon>
        <taxon>Viridiplantae</taxon>
        <taxon>Chlorophyta</taxon>
        <taxon>core chlorophytes</taxon>
        <taxon>Trebouxiophyceae</taxon>
        <taxon>Chlorellales</taxon>
        <taxon>Chlorellaceae</taxon>
        <taxon>Chlorella clade</taxon>
        <taxon>Chlorella</taxon>
    </lineage>
</organism>
<dbReference type="eggNOG" id="ENOG502S0H6">
    <property type="taxonomic scope" value="Eukaryota"/>
</dbReference>
<dbReference type="SUPFAM" id="SSF51569">
    <property type="entry name" value="Aldolase"/>
    <property type="match status" value="1"/>
</dbReference>
<dbReference type="PANTHER" id="PTHR10683:SF40">
    <property type="entry name" value="FRUCTOSE-6-PHOSPHATE ALDOLASE 1-RELATED"/>
    <property type="match status" value="1"/>
</dbReference>
<dbReference type="GO" id="GO:0005975">
    <property type="term" value="P:carbohydrate metabolic process"/>
    <property type="evidence" value="ECO:0007669"/>
    <property type="project" value="InterPro"/>
</dbReference>
<proteinExistence type="predicted"/>
<evidence type="ECO:0008006" key="5">
    <source>
        <dbReference type="Google" id="ProtNLM"/>
    </source>
</evidence>
<protein>
    <recommendedName>
        <fullName evidence="5">Transaldolase</fullName>
    </recommendedName>
</protein>
<dbReference type="EMBL" id="GL433846">
    <property type="protein sequence ID" value="EFN55067.1"/>
    <property type="molecule type" value="Genomic_DNA"/>
</dbReference>
<dbReference type="OMA" id="VRHPMHV"/>
<dbReference type="Pfam" id="PF00923">
    <property type="entry name" value="TAL_FSA"/>
    <property type="match status" value="1"/>
</dbReference>
<gene>
    <name evidence="3" type="ORF">CHLNCDRAFT_134944</name>
</gene>
<evidence type="ECO:0000313" key="3">
    <source>
        <dbReference type="EMBL" id="EFN55067.1"/>
    </source>
</evidence>
<dbReference type="KEGG" id="cvr:CHLNCDRAFT_134944"/>
<evidence type="ECO:0000256" key="2">
    <source>
        <dbReference type="SAM" id="MobiDB-lite"/>
    </source>
</evidence>
<accession>E1ZH65</accession>
<feature type="region of interest" description="Disordered" evidence="2">
    <location>
        <begin position="1"/>
        <end position="65"/>
    </location>
</feature>
<dbReference type="STRING" id="554065.E1ZH65"/>
<sequence length="290" mass="31427">MHRPAAPLRHSAQQVRWQRRAGRGGGPAESSGSDEEDFFQEEGSMEEFYDADDVGYEEGRPGDGDSEMRLYLDSANVKEWEMWAETGLFYGFTTNPTILKRDDVSCNIASMRHLAREAFALKVEELQLQAWGATAAEMYSCGLDLMDIDSRILVKLPVTLEGAKAAAKLVADGAPVTMTGVYAAHQVVTSLALGAAYAAPYVGRMTDAGKNGIEEVIRMQEVVDQCTEEGGMRLLVASIRSADEIAELAGCNTFTISPAVARQLFDVGLTNDAAVVFQQHANEMGAKDSS</sequence>
<dbReference type="PANTHER" id="PTHR10683">
    <property type="entry name" value="TRANSALDOLASE"/>
    <property type="match status" value="1"/>
</dbReference>
<keyword evidence="4" id="KW-1185">Reference proteome</keyword>
<dbReference type="InParanoid" id="E1ZH65"/>
<dbReference type="OrthoDB" id="1711136at2759"/>
<dbReference type="GeneID" id="17354430"/>
<evidence type="ECO:0000313" key="4">
    <source>
        <dbReference type="Proteomes" id="UP000008141"/>
    </source>
</evidence>
<dbReference type="InterPro" id="IPR001585">
    <property type="entry name" value="TAL/FSA"/>
</dbReference>